<keyword evidence="6" id="KW-0805">Transcription regulation</keyword>
<dbReference type="Gene3D" id="6.20.210.20">
    <property type="entry name" value="THAP domain"/>
    <property type="match status" value="1"/>
</dbReference>
<dbReference type="InterPro" id="IPR006612">
    <property type="entry name" value="THAP_Znf"/>
</dbReference>
<dbReference type="SUPFAM" id="SSF57716">
    <property type="entry name" value="Glucocorticoid receptor-like (DNA-binding domain)"/>
    <property type="match status" value="1"/>
</dbReference>
<dbReference type="PANTHER" id="PTHR46600:SF1">
    <property type="entry name" value="THAP DOMAIN-CONTAINING PROTEIN 1"/>
    <property type="match status" value="1"/>
</dbReference>
<name>A0A147BHX6_IXORI</name>
<proteinExistence type="inferred from homology"/>
<evidence type="ECO:0000256" key="7">
    <source>
        <dbReference type="ARBA" id="ARBA00023054"/>
    </source>
</evidence>
<feature type="domain" description="THAP-type" evidence="13">
    <location>
        <begin position="1"/>
        <end position="77"/>
    </location>
</feature>
<dbReference type="AlphaFoldDB" id="A0A147BHX6"/>
<comment type="subcellular location">
    <subcellularLocation>
        <location evidence="1">Nucleus</location>
        <location evidence="1">Nucleoplasm</location>
    </subcellularLocation>
</comment>
<keyword evidence="3" id="KW-0479">Metal-binding</keyword>
<evidence type="ECO:0000256" key="5">
    <source>
        <dbReference type="ARBA" id="ARBA00022833"/>
    </source>
</evidence>
<dbReference type="PROSITE" id="PS50950">
    <property type="entry name" value="ZF_THAP"/>
    <property type="match status" value="1"/>
</dbReference>
<comment type="similarity">
    <text evidence="2">Belongs to the THAP1 family.</text>
</comment>
<keyword evidence="8 12" id="KW-0238">DNA-binding</keyword>
<evidence type="ECO:0000256" key="3">
    <source>
        <dbReference type="ARBA" id="ARBA00022723"/>
    </source>
</evidence>
<dbReference type="GO" id="GO:0008270">
    <property type="term" value="F:zinc ion binding"/>
    <property type="evidence" value="ECO:0007669"/>
    <property type="project" value="UniProtKB-KW"/>
</dbReference>
<evidence type="ECO:0000256" key="10">
    <source>
        <dbReference type="ARBA" id="ARBA00023242"/>
    </source>
</evidence>
<dbReference type="Pfam" id="PF05485">
    <property type="entry name" value="THAP"/>
    <property type="match status" value="1"/>
</dbReference>
<reference evidence="14" key="1">
    <citation type="journal article" date="2018" name="PLoS Negl. Trop. Dis.">
        <title>Sialome diversity of ticks revealed by RNAseq of single tick salivary glands.</title>
        <authorList>
            <person name="Perner J."/>
            <person name="Kropackova S."/>
            <person name="Kopacek P."/>
            <person name="Ribeiro J.M."/>
        </authorList>
    </citation>
    <scope>NUCLEOTIDE SEQUENCE</scope>
    <source>
        <strain evidence="14">Siblings of single egg batch collected in Ceske Budejovice</strain>
        <tissue evidence="14">Salivary glands</tissue>
    </source>
</reference>
<organism evidence="14">
    <name type="scientific">Ixodes ricinus</name>
    <name type="common">Common tick</name>
    <name type="synonym">Acarus ricinus</name>
    <dbReference type="NCBI Taxonomy" id="34613"/>
    <lineage>
        <taxon>Eukaryota</taxon>
        <taxon>Metazoa</taxon>
        <taxon>Ecdysozoa</taxon>
        <taxon>Arthropoda</taxon>
        <taxon>Chelicerata</taxon>
        <taxon>Arachnida</taxon>
        <taxon>Acari</taxon>
        <taxon>Parasitiformes</taxon>
        <taxon>Ixodida</taxon>
        <taxon>Ixodoidea</taxon>
        <taxon>Ixodidae</taxon>
        <taxon>Ixodinae</taxon>
        <taxon>Ixodes</taxon>
    </lineage>
</organism>
<dbReference type="GO" id="GO:0043565">
    <property type="term" value="F:sequence-specific DNA binding"/>
    <property type="evidence" value="ECO:0007669"/>
    <property type="project" value="InterPro"/>
</dbReference>
<keyword evidence="5" id="KW-0862">Zinc</keyword>
<evidence type="ECO:0000313" key="14">
    <source>
        <dbReference type="EMBL" id="JAR90361.1"/>
    </source>
</evidence>
<keyword evidence="4 12" id="KW-0863">Zinc-finger</keyword>
<evidence type="ECO:0000256" key="9">
    <source>
        <dbReference type="ARBA" id="ARBA00023163"/>
    </source>
</evidence>
<protein>
    <recommendedName>
        <fullName evidence="13">THAP-type domain-containing protein</fullName>
    </recommendedName>
</protein>
<sequence length="146" mass="16700">MPRSCVAVNCTEMYRKSSGVSFRKFPADSERHRRWIISVDRKESSPRANDRLCGKHFLEGKCGFHFNLRPEACLCAGKALPDQDHRDFVPMCVRAQSIGQALVGGSLRPCYPAEEDRRQNGSVVGVTEKKVMKYVTRYLQIKVMRY</sequence>
<keyword evidence="10" id="KW-0539">Nucleus</keyword>
<dbReference type="PANTHER" id="PTHR46600">
    <property type="entry name" value="THAP DOMAIN-CONTAINING"/>
    <property type="match status" value="1"/>
</dbReference>
<evidence type="ECO:0000256" key="2">
    <source>
        <dbReference type="ARBA" id="ARBA00006177"/>
    </source>
</evidence>
<accession>A0A147BHX6</accession>
<keyword evidence="7" id="KW-0175">Coiled coil</keyword>
<evidence type="ECO:0000256" key="8">
    <source>
        <dbReference type="ARBA" id="ARBA00023125"/>
    </source>
</evidence>
<keyword evidence="11" id="KW-0131">Cell cycle</keyword>
<evidence type="ECO:0000256" key="1">
    <source>
        <dbReference type="ARBA" id="ARBA00004642"/>
    </source>
</evidence>
<keyword evidence="9" id="KW-0804">Transcription</keyword>
<dbReference type="GO" id="GO:0005654">
    <property type="term" value="C:nucleoplasm"/>
    <property type="evidence" value="ECO:0007669"/>
    <property type="project" value="UniProtKB-SubCell"/>
</dbReference>
<evidence type="ECO:0000256" key="11">
    <source>
        <dbReference type="ARBA" id="ARBA00023306"/>
    </source>
</evidence>
<evidence type="ECO:0000256" key="4">
    <source>
        <dbReference type="ARBA" id="ARBA00022771"/>
    </source>
</evidence>
<dbReference type="InterPro" id="IPR026516">
    <property type="entry name" value="THAP1/10"/>
</dbReference>
<evidence type="ECO:0000256" key="6">
    <source>
        <dbReference type="ARBA" id="ARBA00023015"/>
    </source>
</evidence>
<dbReference type="InterPro" id="IPR038441">
    <property type="entry name" value="THAP_Znf_sf"/>
</dbReference>
<dbReference type="EMBL" id="GEGO01005043">
    <property type="protein sequence ID" value="JAR90361.1"/>
    <property type="molecule type" value="Transcribed_RNA"/>
</dbReference>
<evidence type="ECO:0000259" key="13">
    <source>
        <dbReference type="PROSITE" id="PS50950"/>
    </source>
</evidence>
<evidence type="ECO:0000256" key="12">
    <source>
        <dbReference type="PROSITE-ProRule" id="PRU00309"/>
    </source>
</evidence>